<evidence type="ECO:0000313" key="1">
    <source>
        <dbReference type="EMBL" id="GBN49179.1"/>
    </source>
</evidence>
<sequence length="95" mass="10697">MVVEASVPSVNQSIETGILEIGVQVGEPFNVGFLNFGIGSEMAKCQVLLQISEEMKITWCEIRTLGRMFQCLRGGRARQFFTPVFGKENRFPHLF</sequence>
<organism evidence="1 2">
    <name type="scientific">Araneus ventricosus</name>
    <name type="common">Orbweaver spider</name>
    <name type="synonym">Epeira ventricosa</name>
    <dbReference type="NCBI Taxonomy" id="182803"/>
    <lineage>
        <taxon>Eukaryota</taxon>
        <taxon>Metazoa</taxon>
        <taxon>Ecdysozoa</taxon>
        <taxon>Arthropoda</taxon>
        <taxon>Chelicerata</taxon>
        <taxon>Arachnida</taxon>
        <taxon>Araneae</taxon>
        <taxon>Araneomorphae</taxon>
        <taxon>Entelegynae</taxon>
        <taxon>Araneoidea</taxon>
        <taxon>Araneidae</taxon>
        <taxon>Araneus</taxon>
    </lineage>
</organism>
<reference evidence="1 2" key="1">
    <citation type="journal article" date="2019" name="Sci. Rep.">
        <title>Orb-weaving spider Araneus ventricosus genome elucidates the spidroin gene catalogue.</title>
        <authorList>
            <person name="Kono N."/>
            <person name="Nakamura H."/>
            <person name="Ohtoshi R."/>
            <person name="Moran D.A.P."/>
            <person name="Shinohara A."/>
            <person name="Yoshida Y."/>
            <person name="Fujiwara M."/>
            <person name="Mori M."/>
            <person name="Tomita M."/>
            <person name="Arakawa K."/>
        </authorList>
    </citation>
    <scope>NUCLEOTIDE SEQUENCE [LARGE SCALE GENOMIC DNA]</scope>
</reference>
<evidence type="ECO:0000313" key="2">
    <source>
        <dbReference type="Proteomes" id="UP000499080"/>
    </source>
</evidence>
<accession>A0A4Y2PDN9</accession>
<proteinExistence type="predicted"/>
<comment type="caution">
    <text evidence="1">The sequence shown here is derived from an EMBL/GenBank/DDBJ whole genome shotgun (WGS) entry which is preliminary data.</text>
</comment>
<dbReference type="AlphaFoldDB" id="A0A4Y2PDN9"/>
<keyword evidence="2" id="KW-1185">Reference proteome</keyword>
<gene>
    <name evidence="1" type="ORF">AVEN_116500_1</name>
</gene>
<dbReference type="Proteomes" id="UP000499080">
    <property type="component" value="Unassembled WGS sequence"/>
</dbReference>
<dbReference type="EMBL" id="BGPR01011015">
    <property type="protein sequence ID" value="GBN49179.1"/>
    <property type="molecule type" value="Genomic_DNA"/>
</dbReference>
<protein>
    <submittedName>
        <fullName evidence="1">Uncharacterized protein</fullName>
    </submittedName>
</protein>
<name>A0A4Y2PDN9_ARAVE</name>